<dbReference type="AlphaFoldDB" id="A0A8S1NH61"/>
<keyword evidence="2" id="KW-1185">Reference proteome</keyword>
<comment type="caution">
    <text evidence="1">The sequence shown here is derived from an EMBL/GenBank/DDBJ whole genome shotgun (WGS) entry which is preliminary data.</text>
</comment>
<dbReference type="OrthoDB" id="314832at2759"/>
<evidence type="ECO:0000313" key="1">
    <source>
        <dbReference type="EMBL" id="CAD8091402.1"/>
    </source>
</evidence>
<organism evidence="1 2">
    <name type="scientific">Paramecium sonneborni</name>
    <dbReference type="NCBI Taxonomy" id="65129"/>
    <lineage>
        <taxon>Eukaryota</taxon>
        <taxon>Sar</taxon>
        <taxon>Alveolata</taxon>
        <taxon>Ciliophora</taxon>
        <taxon>Intramacronucleata</taxon>
        <taxon>Oligohymenophorea</taxon>
        <taxon>Peniculida</taxon>
        <taxon>Parameciidae</taxon>
        <taxon>Paramecium</taxon>
    </lineage>
</organism>
<evidence type="ECO:0000313" key="2">
    <source>
        <dbReference type="Proteomes" id="UP000692954"/>
    </source>
</evidence>
<accession>A0A8S1NH61</accession>
<gene>
    <name evidence="1" type="ORF">PSON_ATCC_30995.1.T0570253</name>
</gene>
<proteinExistence type="predicted"/>
<name>A0A8S1NH61_9CILI</name>
<reference evidence="1" key="1">
    <citation type="submission" date="2021-01" db="EMBL/GenBank/DDBJ databases">
        <authorList>
            <consortium name="Genoscope - CEA"/>
            <person name="William W."/>
        </authorList>
    </citation>
    <scope>NUCLEOTIDE SEQUENCE</scope>
</reference>
<sequence>MNMRLIKYCKKQEMRLLILPHQISLIMLSRDIKYMNARASIKIKEIVQNLLSMMPFQKRQLKEEKKMEFKINYIKNEIAECLQKKQIEQCKQSAINNIIQAQSDFLQSIDIELQK</sequence>
<dbReference type="EMBL" id="CAJJDN010000057">
    <property type="protein sequence ID" value="CAD8091402.1"/>
    <property type="molecule type" value="Genomic_DNA"/>
</dbReference>
<dbReference type="Proteomes" id="UP000692954">
    <property type="component" value="Unassembled WGS sequence"/>
</dbReference>
<protein>
    <submittedName>
        <fullName evidence="1">Uncharacterized protein</fullName>
    </submittedName>
</protein>